<evidence type="ECO:0000313" key="1">
    <source>
        <dbReference type="EMBL" id="KAG2205279.1"/>
    </source>
</evidence>
<dbReference type="Gene3D" id="3.80.10.10">
    <property type="entry name" value="Ribonuclease Inhibitor"/>
    <property type="match status" value="1"/>
</dbReference>
<dbReference type="EMBL" id="JAEPRD010000038">
    <property type="protein sequence ID" value="KAG2205279.1"/>
    <property type="molecule type" value="Genomic_DNA"/>
</dbReference>
<sequence>MRLDPATDPLHLLMTHCPGVEEFCFQRTNFIFATEWIYLHMVLEQRPQGWALRNLAECFDKDDYDSYYACAWIMRNSLRHFYLKRKVSDYKHHFKDFQNLAHLYISRHVIQDIVESDPIVNALPNLISLDVDFHVPKPQQSAARKNKQLADQSNDNSYARLKKLKLKNMPVTRDLDFSFIIDKFTGLEILDIKVLKSKPWPISKMSFDGIQLFFSYVCKISSYSVYFRDIDIVTMMNIYYSRIDDKKQAFDLTFTNILDEGENAVSLEVTNDDGRQEKLQLVYNLNGKTVRQRMDKAQKTLAGISQHIDEMNVSLMGKHSVAKRIDDFIPVVLGSCKELKKVTFHGGELHHKLYKKLIQVDGMRHLGFRKSCLDTHAITFLSNSFPYIECFEMDNCTFVNNQCLDNTVIIDLNMIHTVFGCIKISLKEIGMPRVTRPADKHEFCAQAVEIVKSYLFIIINFFGQEQTTKYYGGDILKGDLVTVDRDAYYRYLDECSQTQHYQLNVYCLNVKSIERLYFTTPKRHFVLKMD</sequence>
<dbReference type="InterPro" id="IPR032675">
    <property type="entry name" value="LRR_dom_sf"/>
</dbReference>
<accession>A0A8H7R6F7</accession>
<evidence type="ECO:0000313" key="2">
    <source>
        <dbReference type="Proteomes" id="UP000603453"/>
    </source>
</evidence>
<proteinExistence type="predicted"/>
<dbReference type="SUPFAM" id="SSF52047">
    <property type="entry name" value="RNI-like"/>
    <property type="match status" value="1"/>
</dbReference>
<reference evidence="1" key="1">
    <citation type="submission" date="2020-12" db="EMBL/GenBank/DDBJ databases">
        <title>Metabolic potential, ecology and presence of endohyphal bacteria is reflected in genomic diversity of Mucoromycotina.</title>
        <authorList>
            <person name="Muszewska A."/>
            <person name="Okrasinska A."/>
            <person name="Steczkiewicz K."/>
            <person name="Drgas O."/>
            <person name="Orlowska M."/>
            <person name="Perlinska-Lenart U."/>
            <person name="Aleksandrzak-Piekarczyk T."/>
            <person name="Szatraj K."/>
            <person name="Zielenkiewicz U."/>
            <person name="Pilsyk S."/>
            <person name="Malc E."/>
            <person name="Mieczkowski P."/>
            <person name="Kruszewska J.S."/>
            <person name="Biernat P."/>
            <person name="Pawlowska J."/>
        </authorList>
    </citation>
    <scope>NUCLEOTIDE SEQUENCE</scope>
    <source>
        <strain evidence="1">WA0000017839</strain>
    </source>
</reference>
<organism evidence="1 2">
    <name type="scientific">Mucor saturninus</name>
    <dbReference type="NCBI Taxonomy" id="64648"/>
    <lineage>
        <taxon>Eukaryota</taxon>
        <taxon>Fungi</taxon>
        <taxon>Fungi incertae sedis</taxon>
        <taxon>Mucoromycota</taxon>
        <taxon>Mucoromycotina</taxon>
        <taxon>Mucoromycetes</taxon>
        <taxon>Mucorales</taxon>
        <taxon>Mucorineae</taxon>
        <taxon>Mucoraceae</taxon>
        <taxon>Mucor</taxon>
    </lineage>
</organism>
<dbReference type="OrthoDB" id="2258007at2759"/>
<gene>
    <name evidence="1" type="ORF">INT47_009544</name>
</gene>
<dbReference type="Proteomes" id="UP000603453">
    <property type="component" value="Unassembled WGS sequence"/>
</dbReference>
<keyword evidence="2" id="KW-1185">Reference proteome</keyword>
<name>A0A8H7R6F7_9FUNG</name>
<dbReference type="AlphaFoldDB" id="A0A8H7R6F7"/>
<comment type="caution">
    <text evidence="1">The sequence shown here is derived from an EMBL/GenBank/DDBJ whole genome shotgun (WGS) entry which is preliminary data.</text>
</comment>
<protein>
    <submittedName>
        <fullName evidence="1">Uncharacterized protein</fullName>
    </submittedName>
</protein>